<evidence type="ECO:0000313" key="7">
    <source>
        <dbReference type="EMBL" id="PAA56341.1"/>
    </source>
</evidence>
<evidence type="ECO:0000256" key="2">
    <source>
        <dbReference type="ARBA" id="ARBA00005787"/>
    </source>
</evidence>
<keyword evidence="8" id="KW-1185">Reference proteome</keyword>
<evidence type="ECO:0000313" key="8">
    <source>
        <dbReference type="Proteomes" id="UP000215902"/>
    </source>
</evidence>
<dbReference type="InterPro" id="IPR026748">
    <property type="entry name" value="Clarin"/>
</dbReference>
<dbReference type="Proteomes" id="UP000215902">
    <property type="component" value="Unassembled WGS sequence"/>
</dbReference>
<proteinExistence type="inferred from homology"/>
<dbReference type="OrthoDB" id="10012538at2759"/>
<comment type="subcellular location">
    <subcellularLocation>
        <location evidence="1">Membrane</location>
        <topology evidence="1">Multi-pass membrane protein</topology>
    </subcellularLocation>
</comment>
<dbReference type="GO" id="GO:0007605">
    <property type="term" value="P:sensory perception of sound"/>
    <property type="evidence" value="ECO:0007669"/>
    <property type="project" value="UniProtKB-ARBA"/>
</dbReference>
<dbReference type="PANTHER" id="PTHR31548:SF1">
    <property type="entry name" value="LD47387P"/>
    <property type="match status" value="1"/>
</dbReference>
<name>A0A267E464_9PLAT</name>
<evidence type="ECO:0000256" key="4">
    <source>
        <dbReference type="ARBA" id="ARBA00022989"/>
    </source>
</evidence>
<dbReference type="AlphaFoldDB" id="A0A267E464"/>
<feature type="transmembrane region" description="Helical" evidence="6">
    <location>
        <begin position="157"/>
        <end position="180"/>
    </location>
</feature>
<keyword evidence="4 6" id="KW-1133">Transmembrane helix</keyword>
<dbReference type="GO" id="GO:0016020">
    <property type="term" value="C:membrane"/>
    <property type="evidence" value="ECO:0007669"/>
    <property type="project" value="UniProtKB-SubCell"/>
</dbReference>
<feature type="transmembrane region" description="Helical" evidence="6">
    <location>
        <begin position="109"/>
        <end position="136"/>
    </location>
</feature>
<evidence type="ECO:0000256" key="3">
    <source>
        <dbReference type="ARBA" id="ARBA00022692"/>
    </source>
</evidence>
<dbReference type="STRING" id="282301.A0A267E464"/>
<dbReference type="PANTHER" id="PTHR31548">
    <property type="entry name" value="CLARIN"/>
    <property type="match status" value="1"/>
</dbReference>
<dbReference type="EMBL" id="NIVC01002632">
    <property type="protein sequence ID" value="PAA56341.1"/>
    <property type="molecule type" value="Genomic_DNA"/>
</dbReference>
<dbReference type="Pfam" id="PF25807">
    <property type="entry name" value="Clarin-2"/>
    <property type="match status" value="1"/>
</dbReference>
<evidence type="ECO:0000256" key="1">
    <source>
        <dbReference type="ARBA" id="ARBA00004141"/>
    </source>
</evidence>
<evidence type="ECO:0000256" key="5">
    <source>
        <dbReference type="ARBA" id="ARBA00023136"/>
    </source>
</evidence>
<feature type="transmembrane region" description="Helical" evidence="6">
    <location>
        <begin position="200"/>
        <end position="223"/>
    </location>
</feature>
<feature type="transmembrane region" description="Helical" evidence="6">
    <location>
        <begin position="12"/>
        <end position="33"/>
    </location>
</feature>
<keyword evidence="3 6" id="KW-0812">Transmembrane</keyword>
<protein>
    <submittedName>
        <fullName evidence="7">Uncharacterized protein</fullName>
    </submittedName>
</protein>
<comment type="caution">
    <text evidence="7">The sequence shown here is derived from an EMBL/GenBank/DDBJ whole genome shotgun (WGS) entry which is preliminary data.</text>
</comment>
<gene>
    <name evidence="7" type="ORF">BOX15_Mlig034120g1</name>
</gene>
<comment type="similarity">
    <text evidence="2">Belongs to the clarin family.</text>
</comment>
<dbReference type="Gene3D" id="1.20.140.150">
    <property type="match status" value="1"/>
</dbReference>
<reference evidence="7 8" key="1">
    <citation type="submission" date="2017-06" db="EMBL/GenBank/DDBJ databases">
        <title>A platform for efficient transgenesis in Macrostomum lignano, a flatworm model organism for stem cell research.</title>
        <authorList>
            <person name="Berezikov E."/>
        </authorList>
    </citation>
    <scope>NUCLEOTIDE SEQUENCE [LARGE SCALE GENOMIC DNA]</scope>
    <source>
        <strain evidence="7">DV1</strain>
        <tissue evidence="7">Whole organism</tissue>
    </source>
</reference>
<keyword evidence="5 6" id="KW-0472">Membrane</keyword>
<accession>A0A267E464</accession>
<organism evidence="7 8">
    <name type="scientific">Macrostomum lignano</name>
    <dbReference type="NCBI Taxonomy" id="282301"/>
    <lineage>
        <taxon>Eukaryota</taxon>
        <taxon>Metazoa</taxon>
        <taxon>Spiralia</taxon>
        <taxon>Lophotrochozoa</taxon>
        <taxon>Platyhelminthes</taxon>
        <taxon>Rhabditophora</taxon>
        <taxon>Macrostomorpha</taxon>
        <taxon>Macrostomida</taxon>
        <taxon>Macrostomidae</taxon>
        <taxon>Macrostomum</taxon>
    </lineage>
</organism>
<sequence length="249" mass="26726">MAIDPKRGRRQLCLVLVFLLGSISLALLTVAYATENWVEASPVRNVSWEVSNTLKNVSNSRLTGSIRLGLFRGLKTLDNGLGPRVTIIDVYTEVLQRQASSASTIPAPVWTALVILGVFSGAWGVVSCGFALLNISRRPVLGLSGPGGLYVWNGAQLLCQFAAAIVFGAAFSTSLSSSVLSREDTAELKWTSNGLAWLGFSYWLLVACCFCSTVNLLLLLLLANARLGPCCLPASERRGRGEVDLSIVY</sequence>
<evidence type="ECO:0000256" key="6">
    <source>
        <dbReference type="SAM" id="Phobius"/>
    </source>
</evidence>